<reference evidence="2 3" key="1">
    <citation type="submission" date="2024-01" db="EMBL/GenBank/DDBJ databases">
        <authorList>
            <person name="Allen C."/>
            <person name="Tagirdzhanova G."/>
        </authorList>
    </citation>
    <scope>NUCLEOTIDE SEQUENCE [LARGE SCALE GENOMIC DNA]</scope>
    <source>
        <strain evidence="2 3">CBS 573.63</strain>
    </source>
</reference>
<protein>
    <submittedName>
        <fullName evidence="2">Uncharacterized protein</fullName>
    </submittedName>
</protein>
<dbReference type="EMBL" id="CAWUOM010000278">
    <property type="protein sequence ID" value="CAK7275596.1"/>
    <property type="molecule type" value="Genomic_DNA"/>
</dbReference>
<dbReference type="Proteomes" id="UP001642501">
    <property type="component" value="Unassembled WGS sequence"/>
</dbReference>
<keyword evidence="3" id="KW-1185">Reference proteome</keyword>
<comment type="caution">
    <text evidence="2">The sequence shown here is derived from an EMBL/GenBank/DDBJ whole genome shotgun (WGS) entry which is preliminary data.</text>
</comment>
<evidence type="ECO:0000313" key="2">
    <source>
        <dbReference type="EMBL" id="CAK7275596.1"/>
    </source>
</evidence>
<name>A0ABP0E7Y6_9PEZI</name>
<accession>A0ABP0E7Y6</accession>
<organism evidence="2 3">
    <name type="scientific">Sporothrix epigloea</name>
    <dbReference type="NCBI Taxonomy" id="1892477"/>
    <lineage>
        <taxon>Eukaryota</taxon>
        <taxon>Fungi</taxon>
        <taxon>Dikarya</taxon>
        <taxon>Ascomycota</taxon>
        <taxon>Pezizomycotina</taxon>
        <taxon>Sordariomycetes</taxon>
        <taxon>Sordariomycetidae</taxon>
        <taxon>Ophiostomatales</taxon>
        <taxon>Ophiostomataceae</taxon>
        <taxon>Sporothrix</taxon>
    </lineage>
</organism>
<evidence type="ECO:0000313" key="3">
    <source>
        <dbReference type="Proteomes" id="UP001642501"/>
    </source>
</evidence>
<feature type="non-terminal residue" evidence="2">
    <location>
        <position position="1"/>
    </location>
</feature>
<feature type="region of interest" description="Disordered" evidence="1">
    <location>
        <begin position="84"/>
        <end position="113"/>
    </location>
</feature>
<gene>
    <name evidence="2" type="ORF">SEPCBS57363_006787</name>
</gene>
<proteinExistence type="predicted"/>
<sequence length="137" mass="15211">TVAYGASIFLPDNDKRRLPTSLNTAFHSYLRTVIGAYKSTPVYLLHSEAGVRPPGLYLAYRRAVFLARPDYQAKAQAIRSTVYQTLSTHTRHPRPVVTTQPAPEEMSVRRRGGDRSPRAIILYDASSAADELATHGK</sequence>
<evidence type="ECO:0000256" key="1">
    <source>
        <dbReference type="SAM" id="MobiDB-lite"/>
    </source>
</evidence>